<sequence>MESTFAPVAQNPMNPLNLPPISLIKLRPDKMVDFDSLK</sequence>
<feature type="region of interest" description="Disordered" evidence="1">
    <location>
        <begin position="1"/>
        <end position="20"/>
    </location>
</feature>
<dbReference type="EMBL" id="LXQA010891488">
    <property type="protein sequence ID" value="MCI75807.1"/>
    <property type="molecule type" value="Genomic_DNA"/>
</dbReference>
<keyword evidence="3" id="KW-1185">Reference proteome</keyword>
<reference evidence="2 3" key="1">
    <citation type="journal article" date="2018" name="Front. Plant Sci.">
        <title>Red Clover (Trifolium pratense) and Zigzag Clover (T. medium) - A Picture of Genomic Similarities and Differences.</title>
        <authorList>
            <person name="Dluhosova J."/>
            <person name="Istvanek J."/>
            <person name="Nedelnik J."/>
            <person name="Repkova J."/>
        </authorList>
    </citation>
    <scope>NUCLEOTIDE SEQUENCE [LARGE SCALE GENOMIC DNA]</scope>
    <source>
        <strain evidence="3">cv. 10/8</strain>
        <tissue evidence="2">Leaf</tissue>
    </source>
</reference>
<dbReference type="AlphaFoldDB" id="A0A392USR9"/>
<dbReference type="Proteomes" id="UP000265520">
    <property type="component" value="Unassembled WGS sequence"/>
</dbReference>
<name>A0A392USR9_9FABA</name>
<accession>A0A392USR9</accession>
<evidence type="ECO:0000256" key="1">
    <source>
        <dbReference type="SAM" id="MobiDB-lite"/>
    </source>
</evidence>
<proteinExistence type="predicted"/>
<organism evidence="2 3">
    <name type="scientific">Trifolium medium</name>
    <dbReference type="NCBI Taxonomy" id="97028"/>
    <lineage>
        <taxon>Eukaryota</taxon>
        <taxon>Viridiplantae</taxon>
        <taxon>Streptophyta</taxon>
        <taxon>Embryophyta</taxon>
        <taxon>Tracheophyta</taxon>
        <taxon>Spermatophyta</taxon>
        <taxon>Magnoliopsida</taxon>
        <taxon>eudicotyledons</taxon>
        <taxon>Gunneridae</taxon>
        <taxon>Pentapetalae</taxon>
        <taxon>rosids</taxon>
        <taxon>fabids</taxon>
        <taxon>Fabales</taxon>
        <taxon>Fabaceae</taxon>
        <taxon>Papilionoideae</taxon>
        <taxon>50 kb inversion clade</taxon>
        <taxon>NPAAA clade</taxon>
        <taxon>Hologalegina</taxon>
        <taxon>IRL clade</taxon>
        <taxon>Trifolieae</taxon>
        <taxon>Trifolium</taxon>
    </lineage>
</organism>
<evidence type="ECO:0000313" key="2">
    <source>
        <dbReference type="EMBL" id="MCI75807.1"/>
    </source>
</evidence>
<protein>
    <submittedName>
        <fullName evidence="2">Uncharacterized protein</fullName>
    </submittedName>
</protein>
<comment type="caution">
    <text evidence="2">The sequence shown here is derived from an EMBL/GenBank/DDBJ whole genome shotgun (WGS) entry which is preliminary data.</text>
</comment>
<evidence type="ECO:0000313" key="3">
    <source>
        <dbReference type="Proteomes" id="UP000265520"/>
    </source>
</evidence>
<feature type="non-terminal residue" evidence="2">
    <location>
        <position position="38"/>
    </location>
</feature>